<evidence type="ECO:0000256" key="3">
    <source>
        <dbReference type="ARBA" id="ARBA00022771"/>
    </source>
</evidence>
<organism evidence="11 12">
    <name type="scientific">Cuscuta epithymum</name>
    <dbReference type="NCBI Taxonomy" id="186058"/>
    <lineage>
        <taxon>Eukaryota</taxon>
        <taxon>Viridiplantae</taxon>
        <taxon>Streptophyta</taxon>
        <taxon>Embryophyta</taxon>
        <taxon>Tracheophyta</taxon>
        <taxon>Spermatophyta</taxon>
        <taxon>Magnoliopsida</taxon>
        <taxon>eudicotyledons</taxon>
        <taxon>Gunneridae</taxon>
        <taxon>Pentapetalae</taxon>
        <taxon>asterids</taxon>
        <taxon>lamiids</taxon>
        <taxon>Solanales</taxon>
        <taxon>Convolvulaceae</taxon>
        <taxon>Cuscuteae</taxon>
        <taxon>Cuscuta</taxon>
        <taxon>Cuscuta subgen. Cuscuta</taxon>
    </lineage>
</organism>
<dbReference type="PANTHER" id="PTHR31973:SF189">
    <property type="entry name" value="TRANSPOSASE, MUDR, PLANT, MULE TRANSPOSASE DOMAIN PROTEIN-RELATED"/>
    <property type="match status" value="1"/>
</dbReference>
<evidence type="ECO:0000256" key="8">
    <source>
        <dbReference type="SAM" id="MobiDB-lite"/>
    </source>
</evidence>
<evidence type="ECO:0000256" key="4">
    <source>
        <dbReference type="ARBA" id="ARBA00022833"/>
    </source>
</evidence>
<feature type="domain" description="SWIM-type" evidence="10">
    <location>
        <begin position="392"/>
        <end position="424"/>
    </location>
</feature>
<dbReference type="AlphaFoldDB" id="A0AAV0BXW2"/>
<keyword evidence="2" id="KW-0479">Metal-binding</keyword>
<evidence type="ECO:0000256" key="7">
    <source>
        <dbReference type="PROSITE-ProRule" id="PRU00047"/>
    </source>
</evidence>
<gene>
    <name evidence="11" type="ORF">CEPIT_LOCUS1</name>
</gene>
<evidence type="ECO:0000313" key="12">
    <source>
        <dbReference type="Proteomes" id="UP001152523"/>
    </source>
</evidence>
<evidence type="ECO:0000313" key="11">
    <source>
        <dbReference type="EMBL" id="CAH9049928.1"/>
    </source>
</evidence>
<dbReference type="Pfam" id="PF10551">
    <property type="entry name" value="MULE"/>
    <property type="match status" value="1"/>
</dbReference>
<evidence type="ECO:0000259" key="9">
    <source>
        <dbReference type="PROSITE" id="PS50158"/>
    </source>
</evidence>
<dbReference type="SMART" id="SM00343">
    <property type="entry name" value="ZnF_C2HC"/>
    <property type="match status" value="2"/>
</dbReference>
<keyword evidence="6" id="KW-0233">DNA recombination</keyword>
<feature type="region of interest" description="Disordered" evidence="8">
    <location>
        <begin position="544"/>
        <end position="604"/>
    </location>
</feature>
<feature type="compositionally biased region" description="Polar residues" evidence="8">
    <location>
        <begin position="552"/>
        <end position="590"/>
    </location>
</feature>
<name>A0AAV0BXW2_9ASTE</name>
<evidence type="ECO:0000256" key="1">
    <source>
        <dbReference type="ARBA" id="ARBA00022578"/>
    </source>
</evidence>
<sequence>MYLNWMVYIAIDNRCSSKKWVVKTYKSEHSCNPGWQLPCATTKWLVKNFFNTKPGVCEMKVAAMKEMVKRELNCEVSLEQMKKAKSMLRKLEKGDIEAEYKDLEDYKAEIMRSNERNTCILHVKQPTPIFDRFYVSLHACKKGFLEGCRRLIGIDGAFLKSEVKGEILTAVGRDANNHMFPIAWAVVGSETKATWKWFLENLGSDLNIGRGDGWAFVSDQQKGLMPALYETFPNVEHRRCARHIYAIWRRGHPGIELQRAFWKREFEANLESLKSLSPSAHEDILKVDPKFWCRAFFNRCIKCETVDNNLCEAFNGVIVPARSLLGYSQLEYIGKLVMQRLNKNRELGHKWIGQLGPRIRRRINKTIQASNYWRVQFNGADGYEVSCGSDTYLVDLDNRSCLCEQWDVSGIPCKHAICAIRNRGHPIEDYVSLWYKKEMYTHIYSEMMTPIAGPLFWPKTDLKVLPADLKTKEMGRPRKNRIKEIGEFPCSGKLPKRGTVMTCQLCFKKGHNKKRCPSKEVIMQGSTTFPSDIQGDSGNTCEMEQTPPDMQPVSSNPPKRTCGNCSQPGHTKNRCPNKNISTQESNNAFTTPEEENGGPSRLEAYFCDTQGTNETTTDGVFEFRGQRSISAQES</sequence>
<keyword evidence="5" id="KW-0238">DNA-binding</keyword>
<dbReference type="InterPro" id="IPR006564">
    <property type="entry name" value="Znf_PMZ"/>
</dbReference>
<dbReference type="Pfam" id="PF04434">
    <property type="entry name" value="SWIM"/>
    <property type="match status" value="1"/>
</dbReference>
<dbReference type="GO" id="GO:0006313">
    <property type="term" value="P:DNA transposition"/>
    <property type="evidence" value="ECO:0007669"/>
    <property type="project" value="InterPro"/>
</dbReference>
<keyword evidence="3 7" id="KW-0863">Zinc-finger</keyword>
<evidence type="ECO:0000256" key="5">
    <source>
        <dbReference type="ARBA" id="ARBA00023125"/>
    </source>
</evidence>
<dbReference type="InterPro" id="IPR001878">
    <property type="entry name" value="Znf_CCHC"/>
</dbReference>
<dbReference type="GO" id="GO:0004803">
    <property type="term" value="F:transposase activity"/>
    <property type="evidence" value="ECO:0007669"/>
    <property type="project" value="InterPro"/>
</dbReference>
<dbReference type="InterPro" id="IPR018289">
    <property type="entry name" value="MULE_transposase_dom"/>
</dbReference>
<dbReference type="EMBL" id="CAMAPF010000001">
    <property type="protein sequence ID" value="CAH9049928.1"/>
    <property type="molecule type" value="Genomic_DNA"/>
</dbReference>
<proteinExistence type="predicted"/>
<dbReference type="Proteomes" id="UP001152523">
    <property type="component" value="Unassembled WGS sequence"/>
</dbReference>
<evidence type="ECO:0000256" key="2">
    <source>
        <dbReference type="ARBA" id="ARBA00022723"/>
    </source>
</evidence>
<dbReference type="SMART" id="SM00575">
    <property type="entry name" value="ZnF_PMZ"/>
    <property type="match status" value="1"/>
</dbReference>
<dbReference type="PANTHER" id="PTHR31973">
    <property type="entry name" value="POLYPROTEIN, PUTATIVE-RELATED"/>
    <property type="match status" value="1"/>
</dbReference>
<feature type="domain" description="CCHC-type" evidence="9">
    <location>
        <begin position="562"/>
        <end position="577"/>
    </location>
</feature>
<keyword evidence="1" id="KW-0815">Transposition</keyword>
<protein>
    <recommendedName>
        <fullName evidence="13">SWIM-type domain-containing protein</fullName>
    </recommendedName>
</protein>
<dbReference type="PROSITE" id="PS01007">
    <property type="entry name" value="TRANSPOSASE_MUTATOR"/>
    <property type="match status" value="1"/>
</dbReference>
<dbReference type="PROSITE" id="PS50158">
    <property type="entry name" value="ZF_CCHC"/>
    <property type="match status" value="1"/>
</dbReference>
<dbReference type="InterPro" id="IPR007527">
    <property type="entry name" value="Znf_SWIM"/>
</dbReference>
<reference evidence="11" key="1">
    <citation type="submission" date="2022-07" db="EMBL/GenBank/DDBJ databases">
        <authorList>
            <person name="Macas J."/>
            <person name="Novak P."/>
            <person name="Neumann P."/>
        </authorList>
    </citation>
    <scope>NUCLEOTIDE SEQUENCE</scope>
</reference>
<dbReference type="GO" id="GO:0003677">
    <property type="term" value="F:DNA binding"/>
    <property type="evidence" value="ECO:0007669"/>
    <property type="project" value="UniProtKB-KW"/>
</dbReference>
<keyword evidence="4" id="KW-0862">Zinc</keyword>
<dbReference type="GO" id="GO:0008270">
    <property type="term" value="F:zinc ion binding"/>
    <property type="evidence" value="ECO:0007669"/>
    <property type="project" value="UniProtKB-KW"/>
</dbReference>
<dbReference type="Gene3D" id="4.10.60.10">
    <property type="entry name" value="Zinc finger, CCHC-type"/>
    <property type="match status" value="1"/>
</dbReference>
<dbReference type="PROSITE" id="PS50966">
    <property type="entry name" value="ZF_SWIM"/>
    <property type="match status" value="1"/>
</dbReference>
<evidence type="ECO:0000259" key="10">
    <source>
        <dbReference type="PROSITE" id="PS50966"/>
    </source>
</evidence>
<keyword evidence="12" id="KW-1185">Reference proteome</keyword>
<evidence type="ECO:0000256" key="6">
    <source>
        <dbReference type="ARBA" id="ARBA00023172"/>
    </source>
</evidence>
<evidence type="ECO:0008006" key="13">
    <source>
        <dbReference type="Google" id="ProtNLM"/>
    </source>
</evidence>
<accession>A0AAV0BXW2</accession>
<comment type="caution">
    <text evidence="11">The sequence shown here is derived from an EMBL/GenBank/DDBJ whole genome shotgun (WGS) entry which is preliminary data.</text>
</comment>
<dbReference type="InterPro" id="IPR001207">
    <property type="entry name" value="Transposase_mutator"/>
</dbReference>